<reference evidence="1 2" key="1">
    <citation type="submission" date="2018-03" db="EMBL/GenBank/DDBJ databases">
        <title>Adhaeribacter sp. HMF7605 Genome sequencing and assembly.</title>
        <authorList>
            <person name="Kang H."/>
            <person name="Kang J."/>
            <person name="Cha I."/>
            <person name="Kim H."/>
            <person name="Joh K."/>
        </authorList>
    </citation>
    <scope>NUCLEOTIDE SEQUENCE [LARGE SCALE GENOMIC DNA]</scope>
    <source>
        <strain evidence="1 2">HMF7605</strain>
    </source>
</reference>
<comment type="caution">
    <text evidence="1">The sequence shown here is derived from an EMBL/GenBank/DDBJ whole genome shotgun (WGS) entry which is preliminary data.</text>
</comment>
<keyword evidence="2" id="KW-1185">Reference proteome</keyword>
<gene>
    <name evidence="1" type="ORF">AHMF7605_02490</name>
</gene>
<keyword evidence="1" id="KW-0808">Transferase</keyword>
<keyword evidence="1" id="KW-0489">Methyltransferase</keyword>
<sequence>MPVELKRPCPVCQSQTGNFLYHQDFILFDGHPLSQGFDLVYCDNCYFTFADTTVTQADYDEYYTNLSRYQDNKTSTGGGESNYDSIRLDNAVNDIVQVVPNKEARILDIGCANGGLLKRLKDIGYKNLVGLDPSPVCVANTKSLTCLEAYASSLYHIPVELGKFDLIIVSHVLEHLFEVGEAVSAFADILNANGILYAECPDAAKYDQQVHAPFQEFNTEHINHFSLISFQNIFSLAGFEKVKDGQRFVLNPSGLPYAVVYGFYARKEALETPSTLAKDQEALESIKNYIQLSSNILSCMENKISLLNQEQQEILVWGTGQLTMKLLVNTSLKKSKIKGFIDSSPVNEGRQLLNIPIHHPSNMADKISHKDIILVTSTIYEDAIKEDIVTLYKFTNRIEGLKSCLN</sequence>
<dbReference type="OrthoDB" id="1524727at2"/>
<dbReference type="CDD" id="cd02440">
    <property type="entry name" value="AdoMet_MTases"/>
    <property type="match status" value="1"/>
</dbReference>
<dbReference type="Gene3D" id="3.40.50.720">
    <property type="entry name" value="NAD(P)-binding Rossmann-like Domain"/>
    <property type="match status" value="1"/>
</dbReference>
<dbReference type="Pfam" id="PF13489">
    <property type="entry name" value="Methyltransf_23"/>
    <property type="match status" value="1"/>
</dbReference>
<proteinExistence type="predicted"/>
<dbReference type="AlphaFoldDB" id="A0A2T2YAB3"/>
<dbReference type="GO" id="GO:0032259">
    <property type="term" value="P:methylation"/>
    <property type="evidence" value="ECO:0007669"/>
    <property type="project" value="UniProtKB-KW"/>
</dbReference>
<protein>
    <submittedName>
        <fullName evidence="1">Methyltransferase type 11</fullName>
    </submittedName>
</protein>
<organism evidence="1 2">
    <name type="scientific">Adhaeribacter arboris</name>
    <dbReference type="NCBI Taxonomy" id="2072846"/>
    <lineage>
        <taxon>Bacteria</taxon>
        <taxon>Pseudomonadati</taxon>
        <taxon>Bacteroidota</taxon>
        <taxon>Cytophagia</taxon>
        <taxon>Cytophagales</taxon>
        <taxon>Hymenobacteraceae</taxon>
        <taxon>Adhaeribacter</taxon>
    </lineage>
</organism>
<dbReference type="Gene3D" id="3.40.50.150">
    <property type="entry name" value="Vaccinia Virus protein VP39"/>
    <property type="match status" value="1"/>
</dbReference>
<dbReference type="GO" id="GO:0008168">
    <property type="term" value="F:methyltransferase activity"/>
    <property type="evidence" value="ECO:0007669"/>
    <property type="project" value="UniProtKB-KW"/>
</dbReference>
<evidence type="ECO:0000313" key="2">
    <source>
        <dbReference type="Proteomes" id="UP000240357"/>
    </source>
</evidence>
<dbReference type="InterPro" id="IPR029063">
    <property type="entry name" value="SAM-dependent_MTases_sf"/>
</dbReference>
<dbReference type="Proteomes" id="UP000240357">
    <property type="component" value="Unassembled WGS sequence"/>
</dbReference>
<name>A0A2T2YAB3_9BACT</name>
<accession>A0A2T2YAB3</accession>
<dbReference type="SUPFAM" id="SSF53335">
    <property type="entry name" value="S-adenosyl-L-methionine-dependent methyltransferases"/>
    <property type="match status" value="1"/>
</dbReference>
<evidence type="ECO:0000313" key="1">
    <source>
        <dbReference type="EMBL" id="PSR52470.1"/>
    </source>
</evidence>
<dbReference type="PANTHER" id="PTHR43861">
    <property type="entry name" value="TRANS-ACONITATE 2-METHYLTRANSFERASE-RELATED"/>
    <property type="match status" value="1"/>
</dbReference>
<dbReference type="EMBL" id="PYFT01000001">
    <property type="protein sequence ID" value="PSR52470.1"/>
    <property type="molecule type" value="Genomic_DNA"/>
</dbReference>
<dbReference type="RefSeq" id="WP_106926122.1">
    <property type="nucleotide sequence ID" value="NZ_PYFT01000001.1"/>
</dbReference>